<feature type="chain" id="PRO_5044208014" evidence="2">
    <location>
        <begin position="24"/>
        <end position="211"/>
    </location>
</feature>
<evidence type="ECO:0000313" key="3">
    <source>
        <dbReference type="EMBL" id="SRX72158.1"/>
    </source>
</evidence>
<evidence type="ECO:0000256" key="1">
    <source>
        <dbReference type="SAM" id="MobiDB-lite"/>
    </source>
</evidence>
<organism evidence="3 4">
    <name type="scientific">Mycoplasma mycoides subsp. capri</name>
    <dbReference type="NCBI Taxonomy" id="40477"/>
    <lineage>
        <taxon>Bacteria</taxon>
        <taxon>Bacillati</taxon>
        <taxon>Mycoplasmatota</taxon>
        <taxon>Mollicutes</taxon>
        <taxon>Mycoplasmataceae</taxon>
        <taxon>Mycoplasma</taxon>
    </lineage>
</organism>
<dbReference type="Proteomes" id="UP000290347">
    <property type="component" value="Chromosome"/>
</dbReference>
<dbReference type="NCBIfam" id="NF038029">
    <property type="entry name" value="LP_plasma"/>
    <property type="match status" value="1"/>
</dbReference>
<dbReference type="EMBL" id="LS483515">
    <property type="protein sequence ID" value="SRX72158.1"/>
    <property type="molecule type" value="Genomic_DNA"/>
</dbReference>
<dbReference type="AlphaFoldDB" id="A0AB38GF06"/>
<evidence type="ECO:0000313" key="4">
    <source>
        <dbReference type="Proteomes" id="UP000290347"/>
    </source>
</evidence>
<feature type="compositionally biased region" description="Basic and acidic residues" evidence="1">
    <location>
        <begin position="33"/>
        <end position="73"/>
    </location>
</feature>
<sequence length="211" mass="23789">MKKLITILGSVGLVATTSAAVIACGDRAPSTKSAEKVENKEKTKPSEAPKKEESKKEEKKQEEFQPKFSDVENKNLGNFEPSNKNTISQLDIKKELAKKLNVNESDLQELKINYDEKTGKVTLPRFNNKNLKFNFTTFYQLGKIKTNKTGDIWFLSQLDIKKELAKKLNVNESDLQELKTDSSSNGIGFGSVRSKTFVGTLEFKFEIDENK</sequence>
<feature type="region of interest" description="Disordered" evidence="1">
    <location>
        <begin position="25"/>
        <end position="84"/>
    </location>
</feature>
<feature type="signal peptide" evidence="2">
    <location>
        <begin position="1"/>
        <end position="23"/>
    </location>
</feature>
<name>A0AB38GF06_MYCMC</name>
<protein>
    <submittedName>
        <fullName evidence="3">Lipoprotein</fullName>
    </submittedName>
</protein>
<evidence type="ECO:0000256" key="2">
    <source>
        <dbReference type="SAM" id="SignalP"/>
    </source>
</evidence>
<dbReference type="InterPro" id="IPR054816">
    <property type="entry name" value="Lipoprotein_mollicutes-type_CS"/>
</dbReference>
<gene>
    <name evidence="3" type="primary">vlcF</name>
    <name evidence="3" type="ORF">MMC68T_00897</name>
</gene>
<dbReference type="RefSeq" id="WP_020863074.1">
    <property type="nucleotide sequence ID" value="NZ_CP012387.1"/>
</dbReference>
<keyword evidence="2" id="KW-0732">Signal</keyword>
<accession>A0AB38GF06</accession>
<proteinExistence type="predicted"/>
<dbReference type="PROSITE" id="PS51257">
    <property type="entry name" value="PROKAR_LIPOPROTEIN"/>
    <property type="match status" value="1"/>
</dbReference>
<reference evidence="3 4" key="1">
    <citation type="submission" date="2018-05" db="EMBL/GenBank/DDBJ databases">
        <authorList>
            <person name="Falquet L."/>
            <person name="Falquet L."/>
        </authorList>
    </citation>
    <scope>NUCLEOTIDE SEQUENCE [LARGE SCALE GENOMIC DNA]</scope>
    <source>
        <strain evidence="3 4">GM12</strain>
    </source>
</reference>
<keyword evidence="3" id="KW-0449">Lipoprotein</keyword>